<dbReference type="InterPro" id="IPR003609">
    <property type="entry name" value="Pan_app"/>
</dbReference>
<dbReference type="Pfam" id="PF08276">
    <property type="entry name" value="PAN_2"/>
    <property type="match status" value="1"/>
</dbReference>
<evidence type="ECO:0000256" key="14">
    <source>
        <dbReference type="SAM" id="Phobius"/>
    </source>
</evidence>
<feature type="chain" id="PRO_5044830604" description="Receptor-like serine/threonine-protein kinase" evidence="15">
    <location>
        <begin position="22"/>
        <end position="823"/>
    </location>
</feature>
<evidence type="ECO:0000256" key="7">
    <source>
        <dbReference type="ARBA" id="ARBA00022777"/>
    </source>
</evidence>
<feature type="domain" description="Apple" evidence="18">
    <location>
        <begin position="330"/>
        <end position="414"/>
    </location>
</feature>
<evidence type="ECO:0000256" key="1">
    <source>
        <dbReference type="ARBA" id="ARBA00004251"/>
    </source>
</evidence>
<dbReference type="GO" id="GO:0005524">
    <property type="term" value="F:ATP binding"/>
    <property type="evidence" value="ECO:0007669"/>
    <property type="project" value="UniProtKB-KW"/>
</dbReference>
<keyword evidence="4 13" id="KW-0808">Transferase</keyword>
<dbReference type="InterPro" id="IPR036426">
    <property type="entry name" value="Bulb-type_lectin_dom_sf"/>
</dbReference>
<feature type="transmembrane region" description="Helical" evidence="14">
    <location>
        <begin position="430"/>
        <end position="453"/>
    </location>
</feature>
<dbReference type="GO" id="GO:0004674">
    <property type="term" value="F:protein serine/threonine kinase activity"/>
    <property type="evidence" value="ECO:0007669"/>
    <property type="project" value="UniProtKB-KW"/>
</dbReference>
<feature type="signal peptide" evidence="15">
    <location>
        <begin position="1"/>
        <end position="21"/>
    </location>
</feature>
<dbReference type="Pfam" id="PF01453">
    <property type="entry name" value="B_lectin"/>
    <property type="match status" value="1"/>
</dbReference>
<dbReference type="InterPro" id="IPR011009">
    <property type="entry name" value="Kinase-like_dom_sf"/>
</dbReference>
<sequence length="823" mass="92636">MQSVSIVSVVILLICLCSSLASSLDTLRQGDTLNFTSQLVSAGNIFTLGFHTPSNTNTSYIAIWYTNIDRSVYPDPVWIGNRNAPIPNNSSATFTINNNGSLLIMIPNRSGVGQNPFFELLFYYHWEELSTNTYNVSATLFDSGNFVLSNHEEEEDVILWQSFDYPTDTLLPGMKLGVNHRTGRNWIISSWFGVNNPASGAFTLEWDTSGDRLLVRRRGVLYWTSGEMRDYHIQTGEGSAIVKALDNIPKTDIFNSNYNFTNVTTDTEEYFTYSLIRDPNSDYRGFISGWRLNYLGDIVDDGGRPVIVQVSLCYGYNRSWGCELREQPRCRNQGQTFDRRSGYFRPVNGRTAPSVIDDNSSLSISDCRTICWNDCECAAFNGGEPGCLYWRGENLEFEQSLDGSSPQLYLLVPAPSNIVPASSNKRSQRLIWIILTVVIMVLLLSLCTAFFLVRRSRKRKREEEMNELLTLEGYTEETYELGNEGAKGHDLRQFTYASILAATSNFSSGNKLGEGGFGPVYKGKTPEGNEIAVKVLSKSSGQGLLEFKTELILISKLQHVNLVKLGGFCIHEDDKMIIYEYMPNKSLDFYLFDPSKRDQLDWGRRLNIIEGIAQGLLYLHKYSRLSIVHRDLKSGNILLDSNLNPKISDFGLARIFKQNTDEANTNRRVGTYGYMAPEYAMQGIFSYKSDVYSFGVLVLEIASGRKNSSFRHIEGPLNLVEYAWELWSKDSALELMDPTLRSSCIISQFQKCINIGLLCVENRAADRPTIEDIISMLKNETSSLPVPKHPAFITRNVVLEQLAKTTPENLSANEVTVSEIGGR</sequence>
<dbReference type="EC" id="2.7.11.1" evidence="13"/>
<feature type="domain" description="Bulb-type lectin" evidence="17">
    <location>
        <begin position="24"/>
        <end position="161"/>
    </location>
</feature>
<comment type="subcellular location">
    <subcellularLocation>
        <location evidence="1">Cell membrane</location>
        <topology evidence="1">Single-pass type I membrane protein</topology>
    </subcellularLocation>
</comment>
<dbReference type="InterPro" id="IPR008271">
    <property type="entry name" value="Ser/Thr_kinase_AS"/>
</dbReference>
<proteinExistence type="inferred from homology"/>
<dbReference type="Proteomes" id="UP001634393">
    <property type="component" value="Unassembled WGS sequence"/>
</dbReference>
<evidence type="ECO:0000256" key="12">
    <source>
        <dbReference type="ARBA" id="ARBA00048679"/>
    </source>
</evidence>
<dbReference type="SUPFAM" id="SSF51110">
    <property type="entry name" value="alpha-D-mannose-specific plant lectins"/>
    <property type="match status" value="1"/>
</dbReference>
<dbReference type="SMART" id="SM00220">
    <property type="entry name" value="S_TKc"/>
    <property type="match status" value="1"/>
</dbReference>
<dbReference type="Gene3D" id="1.10.510.10">
    <property type="entry name" value="Transferase(Phosphotransferase) domain 1"/>
    <property type="match status" value="1"/>
</dbReference>
<dbReference type="Gene3D" id="3.30.200.20">
    <property type="entry name" value="Phosphorylase Kinase, domain 1"/>
    <property type="match status" value="1"/>
</dbReference>
<dbReference type="PROSITE" id="PS00108">
    <property type="entry name" value="PROTEIN_KINASE_ST"/>
    <property type="match status" value="1"/>
</dbReference>
<gene>
    <name evidence="19" type="ORF">ACJIZ3_001843</name>
</gene>
<evidence type="ECO:0000256" key="5">
    <source>
        <dbReference type="ARBA" id="ARBA00022729"/>
    </source>
</evidence>
<dbReference type="InterPro" id="IPR000719">
    <property type="entry name" value="Prot_kinase_dom"/>
</dbReference>
<evidence type="ECO:0000256" key="15">
    <source>
        <dbReference type="SAM" id="SignalP"/>
    </source>
</evidence>
<evidence type="ECO:0000256" key="6">
    <source>
        <dbReference type="ARBA" id="ARBA00022741"/>
    </source>
</evidence>
<keyword evidence="3 13" id="KW-0723">Serine/threonine-protein kinase</keyword>
<name>A0ABD3U639_9LAMI</name>
<evidence type="ECO:0000256" key="11">
    <source>
        <dbReference type="ARBA" id="ARBA00047899"/>
    </source>
</evidence>
<keyword evidence="20" id="KW-1185">Reference proteome</keyword>
<keyword evidence="10" id="KW-0325">Glycoprotein</keyword>
<organism evidence="19 20">
    <name type="scientific">Penstemon smallii</name>
    <dbReference type="NCBI Taxonomy" id="265156"/>
    <lineage>
        <taxon>Eukaryota</taxon>
        <taxon>Viridiplantae</taxon>
        <taxon>Streptophyta</taxon>
        <taxon>Embryophyta</taxon>
        <taxon>Tracheophyta</taxon>
        <taxon>Spermatophyta</taxon>
        <taxon>Magnoliopsida</taxon>
        <taxon>eudicotyledons</taxon>
        <taxon>Gunneridae</taxon>
        <taxon>Pentapetalae</taxon>
        <taxon>asterids</taxon>
        <taxon>lamiids</taxon>
        <taxon>Lamiales</taxon>
        <taxon>Plantaginaceae</taxon>
        <taxon>Cheloneae</taxon>
        <taxon>Penstemon</taxon>
    </lineage>
</organism>
<evidence type="ECO:0000256" key="4">
    <source>
        <dbReference type="ARBA" id="ARBA00022679"/>
    </source>
</evidence>
<keyword evidence="5 15" id="KW-0732">Signal</keyword>
<dbReference type="PIRSF" id="PIRSF000641">
    <property type="entry name" value="SRK"/>
    <property type="match status" value="1"/>
</dbReference>
<evidence type="ECO:0000259" key="16">
    <source>
        <dbReference type="PROSITE" id="PS50011"/>
    </source>
</evidence>
<feature type="domain" description="Protein kinase" evidence="16">
    <location>
        <begin position="506"/>
        <end position="792"/>
    </location>
</feature>
<accession>A0ABD3U639</accession>
<keyword evidence="8 13" id="KW-0067">ATP-binding</keyword>
<dbReference type="PROSITE" id="PS50948">
    <property type="entry name" value="PAN"/>
    <property type="match status" value="1"/>
</dbReference>
<dbReference type="CDD" id="cd00028">
    <property type="entry name" value="B_lectin"/>
    <property type="match status" value="1"/>
</dbReference>
<dbReference type="Pfam" id="PF07714">
    <property type="entry name" value="PK_Tyr_Ser-Thr"/>
    <property type="match status" value="1"/>
</dbReference>
<dbReference type="FunFam" id="3.30.200.20:FF:000951">
    <property type="entry name" value="Uncharacterized protein"/>
    <property type="match status" value="1"/>
</dbReference>
<dbReference type="PANTHER" id="PTHR27002">
    <property type="entry name" value="RECEPTOR-LIKE SERINE/THREONINE-PROTEIN KINASE SD1-8"/>
    <property type="match status" value="1"/>
</dbReference>
<keyword evidence="14" id="KW-0472">Membrane</keyword>
<reference evidence="19 20" key="1">
    <citation type="submission" date="2024-12" db="EMBL/GenBank/DDBJ databases">
        <title>The unique morphological basis and parallel evolutionary history of personate flowers in Penstemon.</title>
        <authorList>
            <person name="Depatie T.H."/>
            <person name="Wessinger C.A."/>
        </authorList>
    </citation>
    <scope>NUCLEOTIDE SEQUENCE [LARGE SCALE GENOMIC DNA]</scope>
    <source>
        <strain evidence="19">WTNN_2</strain>
        <tissue evidence="19">Leaf</tissue>
    </source>
</reference>
<comment type="similarity">
    <text evidence="13">Belongs to the protein kinase superfamily. Ser/Thr protein kinase family.</text>
</comment>
<comment type="catalytic activity">
    <reaction evidence="12 13">
        <text>L-seryl-[protein] + ATP = O-phospho-L-seryl-[protein] + ADP + H(+)</text>
        <dbReference type="Rhea" id="RHEA:17989"/>
        <dbReference type="Rhea" id="RHEA-COMP:9863"/>
        <dbReference type="Rhea" id="RHEA-COMP:11604"/>
        <dbReference type="ChEBI" id="CHEBI:15378"/>
        <dbReference type="ChEBI" id="CHEBI:29999"/>
        <dbReference type="ChEBI" id="CHEBI:30616"/>
        <dbReference type="ChEBI" id="CHEBI:83421"/>
        <dbReference type="ChEBI" id="CHEBI:456216"/>
        <dbReference type="EC" id="2.7.11.1"/>
    </reaction>
</comment>
<dbReference type="EMBL" id="JBJXBP010000002">
    <property type="protein sequence ID" value="KAL3844440.1"/>
    <property type="molecule type" value="Genomic_DNA"/>
</dbReference>
<keyword evidence="6 13" id="KW-0547">Nucleotide-binding</keyword>
<dbReference type="PROSITE" id="PS50927">
    <property type="entry name" value="BULB_LECTIN"/>
    <property type="match status" value="1"/>
</dbReference>
<keyword evidence="2" id="KW-1003">Cell membrane</keyword>
<keyword evidence="7 13" id="KW-0418">Kinase</keyword>
<dbReference type="FunFam" id="1.10.510.10:FF:000060">
    <property type="entry name" value="G-type lectin S-receptor-like serine/threonine-protein kinase"/>
    <property type="match status" value="1"/>
</dbReference>
<keyword evidence="9" id="KW-1015">Disulfide bond</keyword>
<dbReference type="Gene3D" id="2.90.10.10">
    <property type="entry name" value="Bulb-type lectin domain"/>
    <property type="match status" value="1"/>
</dbReference>
<evidence type="ECO:0000313" key="20">
    <source>
        <dbReference type="Proteomes" id="UP001634393"/>
    </source>
</evidence>
<evidence type="ECO:0000259" key="17">
    <source>
        <dbReference type="PROSITE" id="PS50927"/>
    </source>
</evidence>
<evidence type="ECO:0000256" key="10">
    <source>
        <dbReference type="ARBA" id="ARBA00023180"/>
    </source>
</evidence>
<evidence type="ECO:0000256" key="13">
    <source>
        <dbReference type="PIRNR" id="PIRNR000641"/>
    </source>
</evidence>
<evidence type="ECO:0000259" key="18">
    <source>
        <dbReference type="PROSITE" id="PS50948"/>
    </source>
</evidence>
<evidence type="ECO:0000256" key="3">
    <source>
        <dbReference type="ARBA" id="ARBA00022527"/>
    </source>
</evidence>
<evidence type="ECO:0000313" key="19">
    <source>
        <dbReference type="EMBL" id="KAL3844440.1"/>
    </source>
</evidence>
<dbReference type="PANTHER" id="PTHR27002:SF1082">
    <property type="entry name" value="OS06G0693000 PROTEIN"/>
    <property type="match status" value="1"/>
</dbReference>
<protein>
    <recommendedName>
        <fullName evidence="13">Receptor-like serine/threonine-protein kinase</fullName>
        <ecNumber evidence="13">2.7.11.1</ecNumber>
    </recommendedName>
</protein>
<comment type="catalytic activity">
    <reaction evidence="11 13">
        <text>L-threonyl-[protein] + ATP = O-phospho-L-threonyl-[protein] + ADP + H(+)</text>
        <dbReference type="Rhea" id="RHEA:46608"/>
        <dbReference type="Rhea" id="RHEA-COMP:11060"/>
        <dbReference type="Rhea" id="RHEA-COMP:11605"/>
        <dbReference type="ChEBI" id="CHEBI:15378"/>
        <dbReference type="ChEBI" id="CHEBI:30013"/>
        <dbReference type="ChEBI" id="CHEBI:30616"/>
        <dbReference type="ChEBI" id="CHEBI:61977"/>
        <dbReference type="ChEBI" id="CHEBI:456216"/>
        <dbReference type="EC" id="2.7.11.1"/>
    </reaction>
</comment>
<evidence type="ECO:0000256" key="9">
    <source>
        <dbReference type="ARBA" id="ARBA00023157"/>
    </source>
</evidence>
<dbReference type="AlphaFoldDB" id="A0ABD3U639"/>
<dbReference type="GO" id="GO:0005886">
    <property type="term" value="C:plasma membrane"/>
    <property type="evidence" value="ECO:0007669"/>
    <property type="project" value="UniProtKB-SubCell"/>
</dbReference>
<keyword evidence="14" id="KW-1133">Transmembrane helix</keyword>
<dbReference type="InterPro" id="IPR001245">
    <property type="entry name" value="Ser-Thr/Tyr_kinase_cat_dom"/>
</dbReference>
<keyword evidence="14" id="KW-0812">Transmembrane</keyword>
<evidence type="ECO:0000256" key="2">
    <source>
        <dbReference type="ARBA" id="ARBA00022475"/>
    </source>
</evidence>
<evidence type="ECO:0000256" key="8">
    <source>
        <dbReference type="ARBA" id="ARBA00022840"/>
    </source>
</evidence>
<dbReference type="SUPFAM" id="SSF56112">
    <property type="entry name" value="Protein kinase-like (PK-like)"/>
    <property type="match status" value="1"/>
</dbReference>
<dbReference type="InterPro" id="IPR001480">
    <property type="entry name" value="Bulb-type_lectin_dom"/>
</dbReference>
<dbReference type="InterPro" id="IPR024171">
    <property type="entry name" value="SRK-like_kinase"/>
</dbReference>
<dbReference type="PROSITE" id="PS50011">
    <property type="entry name" value="PROTEIN_KINASE_DOM"/>
    <property type="match status" value="1"/>
</dbReference>
<comment type="caution">
    <text evidence="19">The sequence shown here is derived from an EMBL/GenBank/DDBJ whole genome shotgun (WGS) entry which is preliminary data.</text>
</comment>
<dbReference type="SMART" id="SM00108">
    <property type="entry name" value="B_lectin"/>
    <property type="match status" value="1"/>
</dbReference>